<dbReference type="OrthoDB" id="10278154at2759"/>
<dbReference type="AlphaFoldDB" id="A0A0V1BLD2"/>
<proteinExistence type="predicted"/>
<name>A0A0V1BLD2_TRISP</name>
<gene>
    <name evidence="1" type="ORF">T01_3160</name>
</gene>
<dbReference type="Proteomes" id="UP000054776">
    <property type="component" value="Unassembled WGS sequence"/>
</dbReference>
<evidence type="ECO:0000313" key="1">
    <source>
        <dbReference type="EMBL" id="KRY37770.1"/>
    </source>
</evidence>
<accession>A0A0V1BLD2</accession>
<evidence type="ECO:0000313" key="2">
    <source>
        <dbReference type="Proteomes" id="UP000054776"/>
    </source>
</evidence>
<comment type="caution">
    <text evidence="1">The sequence shown here is derived from an EMBL/GenBank/DDBJ whole genome shotgun (WGS) entry which is preliminary data.</text>
</comment>
<dbReference type="InParanoid" id="A0A0V1BLD2"/>
<organism evidence="1 2">
    <name type="scientific">Trichinella spiralis</name>
    <name type="common">Trichina worm</name>
    <dbReference type="NCBI Taxonomy" id="6334"/>
    <lineage>
        <taxon>Eukaryota</taxon>
        <taxon>Metazoa</taxon>
        <taxon>Ecdysozoa</taxon>
        <taxon>Nematoda</taxon>
        <taxon>Enoplea</taxon>
        <taxon>Dorylaimia</taxon>
        <taxon>Trichinellida</taxon>
        <taxon>Trichinellidae</taxon>
        <taxon>Trichinella</taxon>
    </lineage>
</organism>
<dbReference type="EMBL" id="JYDH01000031">
    <property type="protein sequence ID" value="KRY37770.1"/>
    <property type="molecule type" value="Genomic_DNA"/>
</dbReference>
<protein>
    <submittedName>
        <fullName evidence="1">Uncharacterized protein</fullName>
    </submittedName>
</protein>
<sequence length="68" mass="8264">MSVLAFINKTPRRRCNFKMRFYLHFIPRDQPDWTDALQRLLLIDSVSSDCTNKFFVHQNDNRIDALFW</sequence>
<keyword evidence="2" id="KW-1185">Reference proteome</keyword>
<reference evidence="1 2" key="1">
    <citation type="submission" date="2015-01" db="EMBL/GenBank/DDBJ databases">
        <title>Evolution of Trichinella species and genotypes.</title>
        <authorList>
            <person name="Korhonen P.K."/>
            <person name="Edoardo P."/>
            <person name="Giuseppe L.R."/>
            <person name="Gasser R.B."/>
        </authorList>
    </citation>
    <scope>NUCLEOTIDE SEQUENCE [LARGE SCALE GENOMIC DNA]</scope>
    <source>
        <strain evidence="1">ISS3</strain>
    </source>
</reference>